<dbReference type="GO" id="GO:0016020">
    <property type="term" value="C:membrane"/>
    <property type="evidence" value="ECO:0007669"/>
    <property type="project" value="UniProtKB-SubCell"/>
</dbReference>
<organism evidence="7 8">
    <name type="scientific">Acidiferrobacter thiooxydans</name>
    <dbReference type="NCBI Taxonomy" id="163359"/>
    <lineage>
        <taxon>Bacteria</taxon>
        <taxon>Pseudomonadati</taxon>
        <taxon>Pseudomonadota</taxon>
        <taxon>Gammaproteobacteria</taxon>
        <taxon>Acidiferrobacterales</taxon>
        <taxon>Acidiferrobacteraceae</taxon>
        <taxon>Acidiferrobacter</taxon>
    </lineage>
</organism>
<evidence type="ECO:0000259" key="6">
    <source>
        <dbReference type="Pfam" id="PF00892"/>
    </source>
</evidence>
<keyword evidence="3 5" id="KW-1133">Transmembrane helix</keyword>
<evidence type="ECO:0000313" key="8">
    <source>
        <dbReference type="Proteomes" id="UP000253250"/>
    </source>
</evidence>
<reference evidence="7 8" key="1">
    <citation type="submission" date="2018-02" db="EMBL/GenBank/DDBJ databases">
        <title>Insights into the biology of acidophilic members of the Acidiferrobacteraceae family derived from comparative genomic analyses.</title>
        <authorList>
            <person name="Issotta F."/>
            <person name="Thyssen C."/>
            <person name="Mena C."/>
            <person name="Moya A."/>
            <person name="Bellenberg S."/>
            <person name="Sproer C."/>
            <person name="Covarrubias P.C."/>
            <person name="Sand W."/>
            <person name="Quatrini R."/>
            <person name="Vera M."/>
        </authorList>
    </citation>
    <scope>NUCLEOTIDE SEQUENCE [LARGE SCALE GENOMIC DNA]</scope>
    <source>
        <strain evidence="8">m-1</strain>
    </source>
</reference>
<dbReference type="EMBL" id="PSYR01000002">
    <property type="protein sequence ID" value="RCN56446.1"/>
    <property type="molecule type" value="Genomic_DNA"/>
</dbReference>
<feature type="transmembrane region" description="Helical" evidence="5">
    <location>
        <begin position="56"/>
        <end position="76"/>
    </location>
</feature>
<feature type="domain" description="EamA" evidence="6">
    <location>
        <begin position="162"/>
        <end position="297"/>
    </location>
</feature>
<accession>A0A368HDC1</accession>
<sequence>MPGDGLWRYDRGFAGTSMDLRRNLPVASATLLVLVGMAANSLLARAALAGHLIGPTLFTLLRLAGGAVLLTVLSAIRRVPLRRPQANVLWLFLYAAAFSYTYVVLGAAMGALLLFFAVQLTMFVGAMIGGERPTTAHVLGGLLALAGLYILVALQLHRPAPWAVVGMLAAGLGWGLYSIGGRGVRDPLAHTTVNFLYAALLSVGLALLRLGWRVGPGSSPHWTGVLEALVSGAVTSAPVYLLWYALLPRLRTVFAATVQLAVPVIVAMGGWAFLGEPITARLAVAGALVLTGVGLTMRRTGRPPRALNAGPGAH</sequence>
<dbReference type="PANTHER" id="PTHR32322:SF9">
    <property type="entry name" value="AMINO-ACID METABOLITE EFFLUX PUMP-RELATED"/>
    <property type="match status" value="1"/>
</dbReference>
<dbReference type="Pfam" id="PF00892">
    <property type="entry name" value="EamA"/>
    <property type="match status" value="1"/>
</dbReference>
<evidence type="ECO:0000256" key="2">
    <source>
        <dbReference type="ARBA" id="ARBA00022692"/>
    </source>
</evidence>
<comment type="subcellular location">
    <subcellularLocation>
        <location evidence="1">Membrane</location>
        <topology evidence="1">Multi-pass membrane protein</topology>
    </subcellularLocation>
</comment>
<gene>
    <name evidence="7" type="ORF">C4900_11580</name>
</gene>
<feature type="transmembrane region" description="Helical" evidence="5">
    <location>
        <begin position="162"/>
        <end position="180"/>
    </location>
</feature>
<dbReference type="InterPro" id="IPR050638">
    <property type="entry name" value="AA-Vitamin_Transporters"/>
</dbReference>
<dbReference type="OrthoDB" id="321830at2"/>
<keyword evidence="2 5" id="KW-0812">Transmembrane</keyword>
<name>A0A368HDC1_9GAMM</name>
<evidence type="ECO:0000256" key="1">
    <source>
        <dbReference type="ARBA" id="ARBA00004141"/>
    </source>
</evidence>
<evidence type="ECO:0000256" key="3">
    <source>
        <dbReference type="ARBA" id="ARBA00022989"/>
    </source>
</evidence>
<dbReference type="InterPro" id="IPR037185">
    <property type="entry name" value="EmrE-like"/>
</dbReference>
<feature type="transmembrane region" description="Helical" evidence="5">
    <location>
        <begin position="224"/>
        <end position="246"/>
    </location>
</feature>
<feature type="transmembrane region" description="Helical" evidence="5">
    <location>
        <begin position="111"/>
        <end position="129"/>
    </location>
</feature>
<feature type="transmembrane region" description="Helical" evidence="5">
    <location>
        <begin position="280"/>
        <end position="297"/>
    </location>
</feature>
<comment type="caution">
    <text evidence="7">The sequence shown here is derived from an EMBL/GenBank/DDBJ whole genome shotgun (WGS) entry which is preliminary data.</text>
</comment>
<feature type="transmembrane region" description="Helical" evidence="5">
    <location>
        <begin position="253"/>
        <end position="274"/>
    </location>
</feature>
<dbReference type="SUPFAM" id="SSF103481">
    <property type="entry name" value="Multidrug resistance efflux transporter EmrE"/>
    <property type="match status" value="2"/>
</dbReference>
<dbReference type="PANTHER" id="PTHR32322">
    <property type="entry name" value="INNER MEMBRANE TRANSPORTER"/>
    <property type="match status" value="1"/>
</dbReference>
<protein>
    <submittedName>
        <fullName evidence="7">EamA family transporter</fullName>
    </submittedName>
</protein>
<keyword evidence="8" id="KW-1185">Reference proteome</keyword>
<evidence type="ECO:0000256" key="5">
    <source>
        <dbReference type="SAM" id="Phobius"/>
    </source>
</evidence>
<dbReference type="InterPro" id="IPR000620">
    <property type="entry name" value="EamA_dom"/>
</dbReference>
<keyword evidence="4 5" id="KW-0472">Membrane</keyword>
<feature type="transmembrane region" description="Helical" evidence="5">
    <location>
        <begin position="88"/>
        <end position="105"/>
    </location>
</feature>
<proteinExistence type="predicted"/>
<feature type="transmembrane region" description="Helical" evidence="5">
    <location>
        <begin position="136"/>
        <end position="156"/>
    </location>
</feature>
<evidence type="ECO:0000313" key="7">
    <source>
        <dbReference type="EMBL" id="RCN56446.1"/>
    </source>
</evidence>
<evidence type="ECO:0000256" key="4">
    <source>
        <dbReference type="ARBA" id="ARBA00023136"/>
    </source>
</evidence>
<dbReference type="AlphaFoldDB" id="A0A368HDC1"/>
<feature type="transmembrane region" description="Helical" evidence="5">
    <location>
        <begin position="192"/>
        <end position="212"/>
    </location>
</feature>
<dbReference type="Proteomes" id="UP000253250">
    <property type="component" value="Unassembled WGS sequence"/>
</dbReference>
<dbReference type="RefSeq" id="WP_114283132.1">
    <property type="nucleotide sequence ID" value="NZ_PSYR01000002.1"/>
</dbReference>